<protein>
    <submittedName>
        <fullName evidence="1">Uncharacterized protein</fullName>
    </submittedName>
</protein>
<reference evidence="1 2" key="2">
    <citation type="submission" date="2019-01" db="EMBL/GenBank/DDBJ databases">
        <authorList>
            <person name="Li Y."/>
        </authorList>
    </citation>
    <scope>NUCLEOTIDE SEQUENCE [LARGE SCALE GENOMIC DNA]</scope>
    <source>
        <strain evidence="1 2">2D-5</strain>
    </source>
</reference>
<dbReference type="RefSeq" id="WP_128270307.1">
    <property type="nucleotide sequence ID" value="NZ_SAUW01000016.1"/>
</dbReference>
<evidence type="ECO:0000313" key="2">
    <source>
        <dbReference type="Proteomes" id="UP000285710"/>
    </source>
</evidence>
<dbReference type="Proteomes" id="UP000285710">
    <property type="component" value="Unassembled WGS sequence"/>
</dbReference>
<dbReference type="AlphaFoldDB" id="A0A443IRB0"/>
<sequence length="218" mass="23496">MTQPAVPQPEEITRMFTRAGGDYLFARWARPIVPVVFGVDDATLATVKAAIEAVVALAGHRMAETDPELGANLMIFFFRDWKELLDVPGLDHLVEGLAGTVARLDAAGANQYRAFRFEKDGAIRACFVFIRVDAALDDTPAETVALSLAARSILFWGDHAFERHPALAELDGAAVIHPAMALVIRAAYDPSMPHSARDPGHALRLAARVGLLSAEAGK</sequence>
<comment type="caution">
    <text evidence="1">The sequence shown here is derived from an EMBL/GenBank/DDBJ whole genome shotgun (WGS) entry which is preliminary data.</text>
</comment>
<evidence type="ECO:0000313" key="1">
    <source>
        <dbReference type="EMBL" id="RWR08892.1"/>
    </source>
</evidence>
<organism evidence="1 2">
    <name type="scientific">Paenirhodobacter populi</name>
    <dbReference type="NCBI Taxonomy" id="2306993"/>
    <lineage>
        <taxon>Bacteria</taxon>
        <taxon>Pseudomonadati</taxon>
        <taxon>Pseudomonadota</taxon>
        <taxon>Alphaproteobacteria</taxon>
        <taxon>Rhodobacterales</taxon>
        <taxon>Rhodobacter group</taxon>
        <taxon>Paenirhodobacter</taxon>
    </lineage>
</organism>
<name>A0A443IRB0_9RHOB</name>
<keyword evidence="2" id="KW-1185">Reference proteome</keyword>
<reference evidence="1 2" key="1">
    <citation type="submission" date="2019-01" db="EMBL/GenBank/DDBJ databases">
        <title>Sinorhodobacter populi sp. nov. isolated from the symptomatic bark tissue of Populus euramericana canker.</title>
        <authorList>
            <person name="Xu G."/>
        </authorList>
    </citation>
    <scope>NUCLEOTIDE SEQUENCE [LARGE SCALE GENOMIC DNA]</scope>
    <source>
        <strain evidence="1 2">2D-5</strain>
    </source>
</reference>
<dbReference type="EMBL" id="SAUW01000016">
    <property type="protein sequence ID" value="RWR08892.1"/>
    <property type="molecule type" value="Genomic_DNA"/>
</dbReference>
<accession>A0A443IRB0</accession>
<gene>
    <name evidence="1" type="ORF">D2T33_15140</name>
</gene>
<proteinExistence type="predicted"/>